<feature type="compositionally biased region" description="Basic residues" evidence="10">
    <location>
        <begin position="1567"/>
        <end position="1577"/>
    </location>
</feature>
<dbReference type="SUPFAM" id="SSF81995">
    <property type="entry name" value="beta-sandwich domain of Sec23/24"/>
    <property type="match status" value="1"/>
</dbReference>
<feature type="compositionally biased region" description="Basic and acidic residues" evidence="10">
    <location>
        <begin position="480"/>
        <end position="559"/>
    </location>
</feature>
<feature type="region of interest" description="Disordered" evidence="10">
    <location>
        <begin position="1279"/>
        <end position="1358"/>
    </location>
</feature>
<accession>A0A0J7KQE7</accession>
<keyword evidence="9" id="KW-0175">Coiled coil</keyword>
<feature type="domain" description="ARID" evidence="11">
    <location>
        <begin position="306"/>
        <end position="398"/>
    </location>
</feature>
<feature type="compositionally biased region" description="Acidic residues" evidence="10">
    <location>
        <begin position="450"/>
        <end position="466"/>
    </location>
</feature>
<feature type="compositionally biased region" description="Basic and acidic residues" evidence="10">
    <location>
        <begin position="837"/>
        <end position="862"/>
    </location>
</feature>
<dbReference type="OrthoDB" id="10068428at2759"/>
<dbReference type="SUPFAM" id="SSF46774">
    <property type="entry name" value="ARID-like"/>
    <property type="match status" value="1"/>
</dbReference>
<feature type="compositionally biased region" description="Acidic residues" evidence="10">
    <location>
        <begin position="714"/>
        <end position="727"/>
    </location>
</feature>
<feature type="compositionally biased region" description="Low complexity" evidence="10">
    <location>
        <begin position="1419"/>
        <end position="1436"/>
    </location>
</feature>
<dbReference type="GO" id="GO:0006357">
    <property type="term" value="P:regulation of transcription by RNA polymerase II"/>
    <property type="evidence" value="ECO:0007669"/>
    <property type="project" value="TreeGrafter"/>
</dbReference>
<feature type="compositionally biased region" description="Basic and acidic residues" evidence="10">
    <location>
        <begin position="640"/>
        <end position="653"/>
    </location>
</feature>
<dbReference type="SUPFAM" id="SSF63748">
    <property type="entry name" value="Tudor/PWWP/MBT"/>
    <property type="match status" value="1"/>
</dbReference>
<feature type="compositionally biased region" description="Basic and acidic residues" evidence="10">
    <location>
        <begin position="1176"/>
        <end position="1229"/>
    </location>
</feature>
<keyword evidence="13" id="KW-1185">Reference proteome</keyword>
<feature type="compositionally biased region" description="Basic and acidic residues" evidence="10">
    <location>
        <begin position="729"/>
        <end position="750"/>
    </location>
</feature>
<dbReference type="GO" id="GO:0006325">
    <property type="term" value="P:chromatin organization"/>
    <property type="evidence" value="ECO:0007669"/>
    <property type="project" value="UniProtKB-KW"/>
</dbReference>
<feature type="compositionally biased region" description="Low complexity" evidence="10">
    <location>
        <begin position="619"/>
        <end position="630"/>
    </location>
</feature>
<feature type="compositionally biased region" description="Basic and acidic residues" evidence="10">
    <location>
        <begin position="409"/>
        <end position="449"/>
    </location>
</feature>
<dbReference type="PaxDb" id="67767-A0A0J7KQE7"/>
<dbReference type="STRING" id="67767.A0A0J7KQE7"/>
<proteinExistence type="predicted"/>
<dbReference type="GO" id="GO:0005634">
    <property type="term" value="C:nucleus"/>
    <property type="evidence" value="ECO:0007669"/>
    <property type="project" value="TreeGrafter"/>
</dbReference>
<evidence type="ECO:0000256" key="2">
    <source>
        <dbReference type="ARBA" id="ARBA00022553"/>
    </source>
</evidence>
<evidence type="ECO:0000313" key="13">
    <source>
        <dbReference type="Proteomes" id="UP000036403"/>
    </source>
</evidence>
<protein>
    <submittedName>
        <fullName evidence="12">At-rich interactive domain-containing protein 4b</fullName>
    </submittedName>
</protein>
<keyword evidence="1" id="KW-1017">Isopeptide bond</keyword>
<feature type="compositionally biased region" description="Acidic residues" evidence="10">
    <location>
        <begin position="292"/>
        <end position="305"/>
    </location>
</feature>
<evidence type="ECO:0000256" key="9">
    <source>
        <dbReference type="SAM" id="Coils"/>
    </source>
</evidence>
<comment type="caution">
    <text evidence="12">The sequence shown here is derived from an EMBL/GenBank/DDBJ whole genome shotgun (WGS) entry which is preliminary data.</text>
</comment>
<feature type="compositionally biased region" description="Basic and acidic residues" evidence="10">
    <location>
        <begin position="566"/>
        <end position="577"/>
    </location>
</feature>
<evidence type="ECO:0000313" key="12">
    <source>
        <dbReference type="EMBL" id="KMQ92484.1"/>
    </source>
</evidence>
<dbReference type="Proteomes" id="UP000036403">
    <property type="component" value="Unassembled WGS sequence"/>
</dbReference>
<dbReference type="CDD" id="cd20390">
    <property type="entry name" value="Tudor_ARID4_rpt2"/>
    <property type="match status" value="1"/>
</dbReference>
<dbReference type="PROSITE" id="PS51011">
    <property type="entry name" value="ARID"/>
    <property type="match status" value="1"/>
</dbReference>
<feature type="compositionally biased region" description="Polar residues" evidence="10">
    <location>
        <begin position="1463"/>
        <end position="1472"/>
    </location>
</feature>
<dbReference type="CDD" id="cd16100">
    <property type="entry name" value="ARID"/>
    <property type="match status" value="1"/>
</dbReference>
<dbReference type="PANTHER" id="PTHR13964">
    <property type="entry name" value="RBP-RELATED"/>
    <property type="match status" value="1"/>
</dbReference>
<feature type="compositionally biased region" description="Polar residues" evidence="10">
    <location>
        <begin position="673"/>
        <end position="689"/>
    </location>
</feature>
<dbReference type="SMART" id="SM01014">
    <property type="entry name" value="ARID"/>
    <property type="match status" value="1"/>
</dbReference>
<evidence type="ECO:0000256" key="6">
    <source>
        <dbReference type="ARBA" id="ARBA00023125"/>
    </source>
</evidence>
<feature type="region of interest" description="Disordered" evidence="10">
    <location>
        <begin position="375"/>
        <end position="750"/>
    </location>
</feature>
<keyword evidence="2" id="KW-0597">Phosphoprotein</keyword>
<sequence>MLGDDPPSLSVGTEVSAKYKGAFCEAKIRKVVRLVKCRVTYKPQGLGTATVADDQIKGTLRVGASVEAKHVDRKEFVEATITKIQDCSQYTVVFDDGDITTLRRTALCLKSGRHFAESETLDQLPLTHPEHFGNPVIGGRRGRRSRQAQDESSEDEDSPPRGIHDSTSSGGTKEGMETEPEIGKVVCVELGDKKKKDNWFPGLVVAPTAQDTVRIRVRDDYLVRSFKDARYYTVPKKEATEFTKELVNKVENSTLKVAVEKALLFLEKNELPPHWDKDSLFGHSVSSGNSDYDGELDSDSSDDEPREEKDHFVAQLYKFMDDRGTPMNVCPMIGSEDIDLYRLFRAVHKLGGYNRVTNQNQWKTVTRRLGCTMVNHPRSSTRKQRSGRSLIRDKDRNTPIPPQPPAQVKSDKDEDEKKAADDEKKEKKEIKKEQVKEEEIVKIKKKEESEGNDSDQESDVNVEGDVESATTSSSGRAKSKSKEDTKKKTTEKKKTETKKQEKKDDKLKEEEATKTRSKAKDDTVKNKGASEGRETRTPSREGEKKALSKQRRLTDEELKKRGRKRKEYEAEKSRVDEQLTETAPSYKGLVECGDKLKNFTQAQGRVKRIKATPRPQTPSTSLSNSVSNNNAGQSIPTSAKEVKKEEKEKDKETMQPTRSTTPLSIASSSSRTKSPATPANRQTRTTRNAELSGMEHRRRTRRTSGHTDISVASETEDSEAYESDTTETEPTKTRSRGMEERKRKETRSRVEERIKAEDIRSELKGFDKAVKLELVRMEPEPEDEIKLDEKESAVAVTVSPKLEKTVETPKVETVVETKVESTEDIYEFKEPEPFEFEVRNKRDTSGEKDKLKKRIFEDEPKSPKKKQKTPAAMPISTFIACEDVFNILTSSFNQMKSLTTAEELPSFPSQSKVSGTSVLFHDLPVDDEGTRDDSEDRLIISETEVSEMEQDNVSTLLTTYHKELYGDELTDTTESKKNETSTAIECSREETGAIIASMSNTSKPVNSLDQKQNQIKLLPTAGQSQSELRMLDTKLLDIAPIPSPIVTPPAPISARLPATSTIEEKLSAAAMAFRNKTKDAKKISDEDTSDLPRKIIKDSSKKLDVSQRNKDADRGISVIEVDDKKREQEEINVKDPCREIIRMAIKKEEEVQQLKPKKEAELKKFKEEAKIVAEHKTKLQEVARDESWKSVENESGKQSEEEYNKMTDQKEKDRIESRKKQINQDHIIDSTDSSDSEQRLVIDNEESQDVKVSTSSFDVKLQAELDRIQNTQDRYVRAQPSLKASHNVQHQQQQQQQQQECAEFKAEVTPVSKTDEEGETMNSLLCEEEIPGSPAPPSESIEQVNVGPSCSPPKSEVTESSIVLMEMPFASAPTSGQSTTSSSSTVATLNMALPKTVEASIPVSLPMQQNASLSMRQPQQQQQQQQQQHQHQQQQHVPVLMPPQRRESNEAAPVMDNTPPTTPDSSISNISGSPREERTGGSSPTSEDNIKLNRDSSEADNDSAGKGPGFSEDDTLPNSEGNCADRILKPPAKRSIDDMQSPKKRKRNRKHSECGTGGGGAAVIPKKPGRQNGRHGRYGAGSDSDDTSEGSNLCGVNNTPTSHANAITSVPDLSTYSSRSPRPTKYNFYVELDPELDGSQRIAVLQQKLTELRKTYNAVKVELAAIERRRKKLRRREREGI</sequence>
<feature type="region of interest" description="Disordered" evidence="10">
    <location>
        <begin position="1403"/>
        <end position="1621"/>
    </location>
</feature>
<evidence type="ECO:0000256" key="1">
    <source>
        <dbReference type="ARBA" id="ARBA00022499"/>
    </source>
</evidence>
<feature type="region of interest" description="Disordered" evidence="10">
    <location>
        <begin position="1176"/>
        <end position="1257"/>
    </location>
</feature>
<dbReference type="InterPro" id="IPR001606">
    <property type="entry name" value="ARID_dom"/>
</dbReference>
<feature type="region of interest" description="Disordered" evidence="10">
    <location>
        <begin position="120"/>
        <end position="180"/>
    </location>
</feature>
<feature type="region of interest" description="Disordered" evidence="10">
    <location>
        <begin position="289"/>
        <end position="308"/>
    </location>
</feature>
<name>A0A0J7KQE7_LASNI</name>
<evidence type="ECO:0000256" key="5">
    <source>
        <dbReference type="ARBA" id="ARBA00023015"/>
    </source>
</evidence>
<feature type="compositionally biased region" description="Low complexity" evidence="10">
    <location>
        <begin position="659"/>
        <end position="672"/>
    </location>
</feature>
<dbReference type="InterPro" id="IPR036431">
    <property type="entry name" value="ARID_dom_sf"/>
</dbReference>
<evidence type="ECO:0000256" key="4">
    <source>
        <dbReference type="ARBA" id="ARBA00022853"/>
    </source>
</evidence>
<dbReference type="InterPro" id="IPR002999">
    <property type="entry name" value="Tudor"/>
</dbReference>
<gene>
    <name evidence="12" type="ORF">RF55_7514</name>
</gene>
<dbReference type="Pfam" id="PF08169">
    <property type="entry name" value="RBB1NT"/>
    <property type="match status" value="1"/>
</dbReference>
<keyword evidence="5" id="KW-0805">Transcription regulation</keyword>
<feature type="coiled-coil region" evidence="9">
    <location>
        <begin position="1642"/>
        <end position="1676"/>
    </location>
</feature>
<organism evidence="12 13">
    <name type="scientific">Lasius niger</name>
    <name type="common">Black garden ant</name>
    <dbReference type="NCBI Taxonomy" id="67767"/>
    <lineage>
        <taxon>Eukaryota</taxon>
        <taxon>Metazoa</taxon>
        <taxon>Ecdysozoa</taxon>
        <taxon>Arthropoda</taxon>
        <taxon>Hexapoda</taxon>
        <taxon>Insecta</taxon>
        <taxon>Pterygota</taxon>
        <taxon>Neoptera</taxon>
        <taxon>Endopterygota</taxon>
        <taxon>Hymenoptera</taxon>
        <taxon>Apocrita</taxon>
        <taxon>Aculeata</taxon>
        <taxon>Formicoidea</taxon>
        <taxon>Formicidae</taxon>
        <taxon>Formicinae</taxon>
        <taxon>Lasius</taxon>
        <taxon>Lasius</taxon>
    </lineage>
</organism>
<feature type="region of interest" description="Disordered" evidence="10">
    <location>
        <begin position="837"/>
        <end position="871"/>
    </location>
</feature>
<keyword evidence="3" id="KW-0832">Ubl conjugation</keyword>
<keyword evidence="7" id="KW-0804">Transcription</keyword>
<feature type="compositionally biased region" description="Polar residues" evidence="10">
    <location>
        <begin position="1589"/>
        <end position="1621"/>
    </location>
</feature>
<dbReference type="SMART" id="SM00333">
    <property type="entry name" value="TUDOR"/>
    <property type="match status" value="1"/>
</dbReference>
<dbReference type="InterPro" id="IPR012603">
    <property type="entry name" value="ARID4A/B_PWWP"/>
</dbReference>
<dbReference type="CDD" id="cd20389">
    <property type="entry name" value="Tudor_ARID4_rpt1"/>
    <property type="match status" value="1"/>
</dbReference>
<evidence type="ECO:0000256" key="8">
    <source>
        <dbReference type="ARBA" id="ARBA00023242"/>
    </source>
</evidence>
<dbReference type="GO" id="GO:0000976">
    <property type="term" value="F:transcription cis-regulatory region binding"/>
    <property type="evidence" value="ECO:0007669"/>
    <property type="project" value="TreeGrafter"/>
</dbReference>
<dbReference type="SMART" id="SM00501">
    <property type="entry name" value="BRIGHT"/>
    <property type="match status" value="1"/>
</dbReference>
<evidence type="ECO:0000256" key="7">
    <source>
        <dbReference type="ARBA" id="ARBA00023163"/>
    </source>
</evidence>
<reference evidence="12 13" key="1">
    <citation type="submission" date="2015-04" db="EMBL/GenBank/DDBJ databases">
        <title>Lasius niger genome sequencing.</title>
        <authorList>
            <person name="Konorov E.A."/>
            <person name="Nikitin M.A."/>
            <person name="Kirill M.V."/>
            <person name="Chang P."/>
        </authorList>
    </citation>
    <scope>NUCLEOTIDE SEQUENCE [LARGE SCALE GENOMIC DNA]</scope>
    <source>
        <tissue evidence="12">Whole</tissue>
    </source>
</reference>
<dbReference type="Gene3D" id="1.10.150.60">
    <property type="entry name" value="ARID DNA-binding domain"/>
    <property type="match status" value="1"/>
</dbReference>
<evidence type="ECO:0000259" key="11">
    <source>
        <dbReference type="PROSITE" id="PS51011"/>
    </source>
</evidence>
<dbReference type="EMBL" id="LBMM01004381">
    <property type="protein sequence ID" value="KMQ92484.1"/>
    <property type="molecule type" value="Genomic_DNA"/>
</dbReference>
<keyword evidence="6" id="KW-0238">DNA-binding</keyword>
<feature type="compositionally biased region" description="Polar residues" evidence="10">
    <location>
        <begin position="1406"/>
        <end position="1418"/>
    </location>
</feature>
<dbReference type="Pfam" id="PF01388">
    <property type="entry name" value="ARID"/>
    <property type="match status" value="1"/>
</dbReference>
<dbReference type="InterPro" id="IPR051232">
    <property type="entry name" value="ARID/SWI1_ChromRemod"/>
</dbReference>
<keyword evidence="4" id="KW-0156">Chromatin regulator</keyword>
<dbReference type="Gene3D" id="2.30.30.140">
    <property type="match status" value="2"/>
</dbReference>
<keyword evidence="8" id="KW-0539">Nucleus</keyword>
<feature type="compositionally biased region" description="Low complexity" evidence="10">
    <location>
        <begin position="1289"/>
        <end position="1299"/>
    </location>
</feature>
<evidence type="ECO:0000256" key="3">
    <source>
        <dbReference type="ARBA" id="ARBA00022843"/>
    </source>
</evidence>
<dbReference type="PANTHER" id="PTHR13964:SF27">
    <property type="entry name" value="HAT-TRICK, ISOFORM D"/>
    <property type="match status" value="1"/>
</dbReference>
<evidence type="ECO:0000256" key="10">
    <source>
        <dbReference type="SAM" id="MobiDB-lite"/>
    </source>
</evidence>
<feature type="compositionally biased region" description="Basic and acidic residues" evidence="10">
    <location>
        <begin position="1488"/>
        <end position="1497"/>
    </location>
</feature>